<dbReference type="PANTHER" id="PTHR43228">
    <property type="entry name" value="TWO-COMPONENT RESPONSE REGULATOR"/>
    <property type="match status" value="1"/>
</dbReference>
<dbReference type="CDD" id="cd17546">
    <property type="entry name" value="REC_hyHK_CKI1_RcsC-like"/>
    <property type="match status" value="1"/>
</dbReference>
<evidence type="ECO:0000313" key="7">
    <source>
        <dbReference type="Proteomes" id="UP000254794"/>
    </source>
</evidence>
<sequence>MIDNKHKSMETLHLLLIEENPIASRLVEIIISKIGFHLTSVTSGEQAIKIIKQIPFDIIITNISLPGISGIELCQQIRALEYKQQNENIPFIGLANSSSEIERQACLQAGMNGIFIKPLDLMIIRSIIAKFFPKFSKLLKQPKPLINISQSQSEPQIFKLVDFPILDPIVGINNTGGENLLRELIILLQEELALDKESIYDAYKKNDYKRIKELAHKMRSSAIYCGAIKLHKACQYTEDGLKINNPKLLAQLSSQLLDVIEETKLAIDNYLTI</sequence>
<dbReference type="InterPro" id="IPR036641">
    <property type="entry name" value="HPT_dom_sf"/>
</dbReference>
<evidence type="ECO:0000256" key="2">
    <source>
        <dbReference type="PROSITE-ProRule" id="PRU00110"/>
    </source>
</evidence>
<dbReference type="SUPFAM" id="SSF52172">
    <property type="entry name" value="CheY-like"/>
    <property type="match status" value="1"/>
</dbReference>
<dbReference type="GO" id="GO:0000160">
    <property type="term" value="P:phosphorelay signal transduction system"/>
    <property type="evidence" value="ECO:0007669"/>
    <property type="project" value="UniProtKB-KW"/>
</dbReference>
<protein>
    <submittedName>
        <fullName evidence="6">Sensory box histidine kinase/response regulator</fullName>
        <ecNumber evidence="6">2.7.13.3</ecNumber>
    </submittedName>
</protein>
<dbReference type="SUPFAM" id="SSF47226">
    <property type="entry name" value="Histidine-containing phosphotransfer domain, HPT domain"/>
    <property type="match status" value="1"/>
</dbReference>
<dbReference type="InterPro" id="IPR011006">
    <property type="entry name" value="CheY-like_superfamily"/>
</dbReference>
<feature type="modified residue" description="Phosphohistidine" evidence="2">
    <location>
        <position position="216"/>
    </location>
</feature>
<comment type="caution">
    <text evidence="3">Lacks conserved residue(s) required for the propagation of feature annotation.</text>
</comment>
<dbReference type="InterPro" id="IPR001789">
    <property type="entry name" value="Sig_transdc_resp-reg_receiver"/>
</dbReference>
<dbReference type="InterPro" id="IPR008207">
    <property type="entry name" value="Sig_transdc_His_kin_Hpt_dom"/>
</dbReference>
<reference evidence="6 7" key="1">
    <citation type="submission" date="2018-06" db="EMBL/GenBank/DDBJ databases">
        <authorList>
            <consortium name="Pathogen Informatics"/>
            <person name="Doyle S."/>
        </authorList>
    </citation>
    <scope>NUCLEOTIDE SEQUENCE [LARGE SCALE GENOMIC DNA]</scope>
    <source>
        <strain evidence="6 7">NCTC13316</strain>
    </source>
</reference>
<dbReference type="PROSITE" id="PS50894">
    <property type="entry name" value="HPT"/>
    <property type="match status" value="1"/>
</dbReference>
<evidence type="ECO:0000256" key="3">
    <source>
        <dbReference type="PROSITE-ProRule" id="PRU00169"/>
    </source>
</evidence>
<dbReference type="PROSITE" id="PS50110">
    <property type="entry name" value="RESPONSE_REGULATORY"/>
    <property type="match status" value="1"/>
</dbReference>
<dbReference type="Pfam" id="PF00072">
    <property type="entry name" value="Response_reg"/>
    <property type="match status" value="1"/>
</dbReference>
<dbReference type="RefSeq" id="WP_115331579.1">
    <property type="nucleotide sequence ID" value="NZ_CAAAHP010000002.1"/>
</dbReference>
<feature type="domain" description="HPt" evidence="5">
    <location>
        <begin position="177"/>
        <end position="273"/>
    </location>
</feature>
<dbReference type="EC" id="2.7.13.3" evidence="6"/>
<keyword evidence="2" id="KW-0597">Phosphoprotein</keyword>
<dbReference type="PANTHER" id="PTHR43228:SF1">
    <property type="entry name" value="TWO-COMPONENT RESPONSE REGULATOR ARR22"/>
    <property type="match status" value="1"/>
</dbReference>
<dbReference type="Gene3D" id="3.40.50.2300">
    <property type="match status" value="1"/>
</dbReference>
<keyword evidence="7" id="KW-1185">Reference proteome</keyword>
<dbReference type="EMBL" id="UGOD01000001">
    <property type="protein sequence ID" value="STX51985.1"/>
    <property type="molecule type" value="Genomic_DNA"/>
</dbReference>
<organism evidence="6 7">
    <name type="scientific">Legionella busanensis</name>
    <dbReference type="NCBI Taxonomy" id="190655"/>
    <lineage>
        <taxon>Bacteria</taxon>
        <taxon>Pseudomonadati</taxon>
        <taxon>Pseudomonadota</taxon>
        <taxon>Gammaproteobacteria</taxon>
        <taxon>Legionellales</taxon>
        <taxon>Legionellaceae</taxon>
        <taxon>Legionella</taxon>
    </lineage>
</organism>
<evidence type="ECO:0000256" key="1">
    <source>
        <dbReference type="ARBA" id="ARBA00023012"/>
    </source>
</evidence>
<evidence type="ECO:0000259" key="5">
    <source>
        <dbReference type="PROSITE" id="PS50894"/>
    </source>
</evidence>
<evidence type="ECO:0000313" key="6">
    <source>
        <dbReference type="EMBL" id="STX51985.1"/>
    </source>
</evidence>
<keyword evidence="6" id="KW-0418">Kinase</keyword>
<proteinExistence type="predicted"/>
<gene>
    <name evidence="6" type="primary">barA_2</name>
    <name evidence="6" type="ORF">NCTC13316_02088</name>
</gene>
<dbReference type="Proteomes" id="UP000254794">
    <property type="component" value="Unassembled WGS sequence"/>
</dbReference>
<feature type="domain" description="Response regulatory" evidence="4">
    <location>
        <begin position="13"/>
        <end position="132"/>
    </location>
</feature>
<evidence type="ECO:0000259" key="4">
    <source>
        <dbReference type="PROSITE" id="PS50110"/>
    </source>
</evidence>
<dbReference type="Gene3D" id="1.20.120.160">
    <property type="entry name" value="HPT domain"/>
    <property type="match status" value="1"/>
</dbReference>
<dbReference type="AlphaFoldDB" id="A0A378JL73"/>
<dbReference type="OrthoDB" id="5634458at2"/>
<dbReference type="InterPro" id="IPR052048">
    <property type="entry name" value="ST_Response_Regulator"/>
</dbReference>
<keyword evidence="1" id="KW-0902">Two-component regulatory system</keyword>
<name>A0A378JL73_9GAMM</name>
<dbReference type="GO" id="GO:0004673">
    <property type="term" value="F:protein histidine kinase activity"/>
    <property type="evidence" value="ECO:0007669"/>
    <property type="project" value="UniProtKB-EC"/>
</dbReference>
<dbReference type="Pfam" id="PF01627">
    <property type="entry name" value="Hpt"/>
    <property type="match status" value="1"/>
</dbReference>
<dbReference type="SMART" id="SM00448">
    <property type="entry name" value="REC"/>
    <property type="match status" value="1"/>
</dbReference>
<keyword evidence="6" id="KW-0808">Transferase</keyword>
<accession>A0A378JL73</accession>